<dbReference type="InterPro" id="IPR050671">
    <property type="entry name" value="CD300_family_receptors"/>
</dbReference>
<dbReference type="STRING" id="8010.ENSELUP00000010470"/>
<dbReference type="InterPro" id="IPR036179">
    <property type="entry name" value="Ig-like_dom_sf"/>
</dbReference>
<dbReference type="Pfam" id="PF07686">
    <property type="entry name" value="V-set"/>
    <property type="match status" value="2"/>
</dbReference>
<dbReference type="InterPro" id="IPR013783">
    <property type="entry name" value="Ig-like_fold"/>
</dbReference>
<dbReference type="PROSITE" id="PS50835">
    <property type="entry name" value="IG_LIKE"/>
    <property type="match status" value="1"/>
</dbReference>
<reference evidence="5" key="3">
    <citation type="submission" date="2025-08" db="UniProtKB">
        <authorList>
            <consortium name="Ensembl"/>
        </authorList>
    </citation>
    <scope>IDENTIFICATION</scope>
</reference>
<comment type="subcellular location">
    <subcellularLocation>
        <location evidence="1">Membrane</location>
    </subcellularLocation>
</comment>
<dbReference type="Gene3D" id="2.60.40.10">
    <property type="entry name" value="Immunoglobulins"/>
    <property type="match status" value="2"/>
</dbReference>
<dbReference type="GO" id="GO:0005886">
    <property type="term" value="C:plasma membrane"/>
    <property type="evidence" value="ECO:0007669"/>
    <property type="project" value="TreeGrafter"/>
</dbReference>
<evidence type="ECO:0000313" key="6">
    <source>
        <dbReference type="Proteomes" id="UP000265140"/>
    </source>
</evidence>
<keyword evidence="6" id="KW-1185">Reference proteome</keyword>
<dbReference type="InterPro" id="IPR003599">
    <property type="entry name" value="Ig_sub"/>
</dbReference>
<evidence type="ECO:0000256" key="1">
    <source>
        <dbReference type="ARBA" id="ARBA00004370"/>
    </source>
</evidence>
<dbReference type="CDD" id="cd05716">
    <property type="entry name" value="IgV_pIgR_like"/>
    <property type="match status" value="1"/>
</dbReference>
<proteinExistence type="predicted"/>
<evidence type="ECO:0000256" key="3">
    <source>
        <dbReference type="ARBA" id="ARBA00023136"/>
    </source>
</evidence>
<organism evidence="5 6">
    <name type="scientific">Esox lucius</name>
    <name type="common">Northern pike</name>
    <dbReference type="NCBI Taxonomy" id="8010"/>
    <lineage>
        <taxon>Eukaryota</taxon>
        <taxon>Metazoa</taxon>
        <taxon>Chordata</taxon>
        <taxon>Craniata</taxon>
        <taxon>Vertebrata</taxon>
        <taxon>Euteleostomi</taxon>
        <taxon>Actinopterygii</taxon>
        <taxon>Neopterygii</taxon>
        <taxon>Teleostei</taxon>
        <taxon>Protacanthopterygii</taxon>
        <taxon>Esociformes</taxon>
        <taxon>Esocidae</taxon>
        <taxon>Esox</taxon>
    </lineage>
</organism>
<dbReference type="PANTHER" id="PTHR11860:SF87">
    <property type="entry name" value="CMRF35-LIKE MOLECULE 8"/>
    <property type="match status" value="1"/>
</dbReference>
<evidence type="ECO:0000256" key="2">
    <source>
        <dbReference type="ARBA" id="ARBA00022692"/>
    </source>
</evidence>
<accession>A0A3P8Y2X8</accession>
<dbReference type="GO" id="GO:0004888">
    <property type="term" value="F:transmembrane signaling receptor activity"/>
    <property type="evidence" value="ECO:0007669"/>
    <property type="project" value="TreeGrafter"/>
</dbReference>
<feature type="domain" description="Ig-like" evidence="4">
    <location>
        <begin position="89"/>
        <end position="185"/>
    </location>
</feature>
<name>A0A3P8Y2X8_ESOLU</name>
<dbReference type="Bgee" id="ENSELUG00000010941">
    <property type="expression patterns" value="Expressed in head kidney and 14 other cell types or tissues"/>
</dbReference>
<evidence type="ECO:0000259" key="4">
    <source>
        <dbReference type="PROSITE" id="PS50835"/>
    </source>
</evidence>
<reference evidence="5" key="4">
    <citation type="submission" date="2025-09" db="UniProtKB">
        <authorList>
            <consortium name="Ensembl"/>
        </authorList>
    </citation>
    <scope>IDENTIFICATION</scope>
</reference>
<dbReference type="InterPro" id="IPR013106">
    <property type="entry name" value="Ig_V-set"/>
</dbReference>
<dbReference type="Proteomes" id="UP000265140">
    <property type="component" value="Chromosome 8"/>
</dbReference>
<protein>
    <recommendedName>
        <fullName evidence="4">Ig-like domain-containing protein</fullName>
    </recommendedName>
</protein>
<dbReference type="PANTHER" id="PTHR11860">
    <property type="entry name" value="POLYMERIC-IMMUNOGLOBULIN RECEPTOR"/>
    <property type="match status" value="1"/>
</dbReference>
<evidence type="ECO:0000313" key="5">
    <source>
        <dbReference type="Ensembl" id="ENSELUP00000010470.3"/>
    </source>
</evidence>
<dbReference type="GeneTree" id="ENSGT00950000182977"/>
<dbReference type="InParanoid" id="A0A3P8Y2X8"/>
<keyword evidence="2" id="KW-0812">Transmembrane</keyword>
<dbReference type="Ensembl" id="ENSELUT00000002096.3">
    <property type="protein sequence ID" value="ENSELUP00000010470.3"/>
    <property type="gene ID" value="ENSELUG00000010941.3"/>
</dbReference>
<reference evidence="6" key="1">
    <citation type="journal article" date="2014" name="PLoS ONE">
        <title>The genome and linkage map of the northern pike (Esox lucius): conserved synteny revealed between the salmonid sister group and the Neoteleostei.</title>
        <authorList>
            <person name="Rondeau E.B."/>
            <person name="Minkley D.R."/>
            <person name="Leong J.S."/>
            <person name="Messmer A.M."/>
            <person name="Jantzen J.R."/>
            <person name="von Schalburg K.R."/>
            <person name="Lemon C."/>
            <person name="Bird N.H."/>
            <person name="Koop B.F."/>
        </authorList>
    </citation>
    <scope>NUCLEOTIDE SEQUENCE</scope>
</reference>
<dbReference type="SUPFAM" id="SSF48726">
    <property type="entry name" value="Immunoglobulin"/>
    <property type="match status" value="2"/>
</dbReference>
<keyword evidence="3" id="KW-0472">Membrane</keyword>
<dbReference type="OMA" id="KQHKKYW"/>
<dbReference type="SMART" id="SM00409">
    <property type="entry name" value="IG"/>
    <property type="match status" value="2"/>
</dbReference>
<dbReference type="InterPro" id="IPR007110">
    <property type="entry name" value="Ig-like_dom"/>
</dbReference>
<dbReference type="AlphaFoldDB" id="A0A3P8Y2X8"/>
<sequence length="207" mass="23900">SSFILTGGNITVPCHYHRMFKDNVKYWCKGRSWTFCKVMASTNPKWKTGRMLITDSPEELVFTVTMSNLQETDTDKYWCALKVGGIDKPDVKVSLSLKELSGEEGGSIRVQCVYSDPLRDKAKWWCRSGDWHSCQTQTETSQNASVVIKDDKSGVFNVTIRKLERKDSGWYWCSVGDLQAPVHINVIQRPTTHRNITDLWKERWLTW</sequence>
<reference evidence="5" key="2">
    <citation type="submission" date="2020-02" db="EMBL/GenBank/DDBJ databases">
        <title>Esox lucius (northern pike) genome, fEsoLuc1, primary haplotype.</title>
        <authorList>
            <person name="Myers G."/>
            <person name="Karagic N."/>
            <person name="Meyer A."/>
            <person name="Pippel M."/>
            <person name="Reichard M."/>
            <person name="Winkler S."/>
            <person name="Tracey A."/>
            <person name="Sims Y."/>
            <person name="Howe K."/>
            <person name="Rhie A."/>
            <person name="Formenti G."/>
            <person name="Durbin R."/>
            <person name="Fedrigo O."/>
            <person name="Jarvis E.D."/>
        </authorList>
    </citation>
    <scope>NUCLEOTIDE SEQUENCE [LARGE SCALE GENOMIC DNA]</scope>
</reference>